<evidence type="ECO:0000259" key="2">
    <source>
        <dbReference type="Pfam" id="PF23070"/>
    </source>
</evidence>
<feature type="signal peptide" evidence="1">
    <location>
        <begin position="1"/>
        <end position="18"/>
    </location>
</feature>
<dbReference type="EnsemblMetazoa" id="G22233.8">
    <property type="protein sequence ID" value="G22233.8:cds"/>
    <property type="gene ID" value="G22233"/>
</dbReference>
<keyword evidence="4" id="KW-1185">Reference proteome</keyword>
<feature type="chain" id="PRO_5042431214" description="DUF7043 domain-containing protein" evidence="1">
    <location>
        <begin position="19"/>
        <end position="690"/>
    </location>
</feature>
<name>A0A8W8K702_MAGGI</name>
<evidence type="ECO:0000256" key="1">
    <source>
        <dbReference type="SAM" id="SignalP"/>
    </source>
</evidence>
<reference evidence="3" key="1">
    <citation type="submission" date="2022-08" db="UniProtKB">
        <authorList>
            <consortium name="EnsemblMetazoa"/>
        </authorList>
    </citation>
    <scope>IDENTIFICATION</scope>
    <source>
        <strain evidence="3">05x7-T-G4-1.051#20</strain>
    </source>
</reference>
<dbReference type="AlphaFoldDB" id="A0A8W8K702"/>
<protein>
    <recommendedName>
        <fullName evidence="2">DUF7043 domain-containing protein</fullName>
    </recommendedName>
</protein>
<feature type="domain" description="DUF7043" evidence="2">
    <location>
        <begin position="18"/>
        <end position="127"/>
    </location>
</feature>
<evidence type="ECO:0000313" key="3">
    <source>
        <dbReference type="EnsemblMetazoa" id="G22233.1:cds"/>
    </source>
</evidence>
<dbReference type="OrthoDB" id="6083881at2759"/>
<dbReference type="Pfam" id="PF23070">
    <property type="entry name" value="DUF7043"/>
    <property type="match status" value="2"/>
</dbReference>
<dbReference type="InterPro" id="IPR055471">
    <property type="entry name" value="DUF7043"/>
</dbReference>
<feature type="domain" description="DUF7043" evidence="2">
    <location>
        <begin position="314"/>
        <end position="423"/>
    </location>
</feature>
<organism evidence="3 4">
    <name type="scientific">Magallana gigas</name>
    <name type="common">Pacific oyster</name>
    <name type="synonym">Crassostrea gigas</name>
    <dbReference type="NCBI Taxonomy" id="29159"/>
    <lineage>
        <taxon>Eukaryota</taxon>
        <taxon>Metazoa</taxon>
        <taxon>Spiralia</taxon>
        <taxon>Lophotrochozoa</taxon>
        <taxon>Mollusca</taxon>
        <taxon>Bivalvia</taxon>
        <taxon>Autobranchia</taxon>
        <taxon>Pteriomorphia</taxon>
        <taxon>Ostreida</taxon>
        <taxon>Ostreoidea</taxon>
        <taxon>Ostreidae</taxon>
        <taxon>Magallana</taxon>
    </lineage>
</organism>
<dbReference type="EnsemblMetazoa" id="G22233.1">
    <property type="protein sequence ID" value="G22233.1:cds"/>
    <property type="gene ID" value="G22233"/>
</dbReference>
<accession>A0A8W8K702</accession>
<proteinExistence type="predicted"/>
<sequence>MLLALGIVWLTCKTAVVASTCFFSDHLKNNEWHYKVKSGQGARQILQFSGDVLVMKNLQVPGDSYELNCVERRGEYAFLFESNSATRKQYKCFEFLERGKSILQMRVSSFSENTDVCDDRKLVLDEWLLVSYKEMDKEIGRCPFSGGFNLKMRDSDGNAHGCNFMELPMRLEIECIAGEGMTFDFRRSECTYFVPMNIYQKTFCVTNWYTKNFIFVVIKAVNGDGIWIMRVPKRDLGYYNNQIIVELFPDLISSESNTNSNVEKSYSLTLEKEVQRSFCADEYESCSTRLCSPMDKRQCPKSCGSCDPNSVLPICSFPRRFLGEWYSRDIDGTRRVNISDSTLSVDDVGEFSCVHFEDSPSRSTRMYTTESVYFNGCRPRYTCVSFKRLGKSVLGYSISQSFVWPITLDSPGKTICDESRFRPDEEPVGDLYHSYPNSFKPIISVSRTFKSTSCDLPSVFTFTAQFGENKSCPGEIYQDCVDSSVFRLEYHNCRYVTIKSFTYYCAATFKENYWEKLVILQSATESKDSKCLSFSTVYPDRAFLLPTSHCDVYAWQYVDANIRQSLVEFSIHSTGETCKTIPTTTSATMMTTTRLETQSSPTTTESFLTGQRKPDISIESAVQSDSNGEKDKYQELIKTTKSPTQDEPPDILDHKLQTVEERIRETSHSERCHVYVVNLISVVLFYYFIV</sequence>
<evidence type="ECO:0000313" key="4">
    <source>
        <dbReference type="Proteomes" id="UP000005408"/>
    </source>
</evidence>
<dbReference type="OMA" id="LPMRFES"/>
<keyword evidence="1" id="KW-0732">Signal</keyword>
<dbReference type="Proteomes" id="UP000005408">
    <property type="component" value="Unassembled WGS sequence"/>
</dbReference>